<proteinExistence type="predicted"/>
<evidence type="ECO:0000313" key="1">
    <source>
        <dbReference type="EMBL" id="PIM51924.1"/>
    </source>
</evidence>
<dbReference type="EMBL" id="PEOG01000050">
    <property type="protein sequence ID" value="PIM51924.1"/>
    <property type="molecule type" value="Genomic_DNA"/>
</dbReference>
<comment type="caution">
    <text evidence="1">The sequence shown here is derived from an EMBL/GenBank/DDBJ whole genome shotgun (WGS) entry which is preliminary data.</text>
</comment>
<organism evidence="1 2">
    <name type="scientific">Roseateles chitinivorans</name>
    <dbReference type="NCBI Taxonomy" id="2917965"/>
    <lineage>
        <taxon>Bacteria</taxon>
        <taxon>Pseudomonadati</taxon>
        <taxon>Pseudomonadota</taxon>
        <taxon>Betaproteobacteria</taxon>
        <taxon>Burkholderiales</taxon>
        <taxon>Sphaerotilaceae</taxon>
        <taxon>Roseateles</taxon>
    </lineage>
</organism>
<dbReference type="Proteomes" id="UP000231501">
    <property type="component" value="Unassembled WGS sequence"/>
</dbReference>
<name>A0A2G9C8G3_9BURK</name>
<gene>
    <name evidence="1" type="ORF">CS062_17520</name>
</gene>
<reference evidence="1 2" key="1">
    <citation type="submission" date="2017-11" db="EMBL/GenBank/DDBJ databases">
        <title>Draft genome sequence of Mitsuaria sp. HWN-4.</title>
        <authorList>
            <person name="Gundlapally S.R."/>
        </authorList>
    </citation>
    <scope>NUCLEOTIDE SEQUENCE [LARGE SCALE GENOMIC DNA]</scope>
    <source>
        <strain evidence="1 2">HWN-4</strain>
    </source>
</reference>
<keyword evidence="2" id="KW-1185">Reference proteome</keyword>
<protein>
    <submittedName>
        <fullName evidence="1">Uncharacterized protein</fullName>
    </submittedName>
</protein>
<dbReference type="AlphaFoldDB" id="A0A2G9C8G3"/>
<sequence>MHPLCATHRALLVKQAGYGPADPWQALEIATQIALFQGASCDDKVHAEIGGDIARLPEIGCLACRKPDLFGQLVDKVQRSFPSDAHVGAIKALGERWVSDAAAPGPA</sequence>
<accession>A0A2G9C8G3</accession>
<evidence type="ECO:0000313" key="2">
    <source>
        <dbReference type="Proteomes" id="UP000231501"/>
    </source>
</evidence>